<protein>
    <recommendedName>
        <fullName evidence="5">Lipoprotein</fullName>
    </recommendedName>
</protein>
<proteinExistence type="predicted"/>
<gene>
    <name evidence="3" type="ORF">ACFOET_05240</name>
</gene>
<feature type="region of interest" description="Disordered" evidence="1">
    <location>
        <begin position="21"/>
        <end position="66"/>
    </location>
</feature>
<dbReference type="EMBL" id="JBHRTA010000009">
    <property type="protein sequence ID" value="MFC3197013.1"/>
    <property type="molecule type" value="Genomic_DNA"/>
</dbReference>
<accession>A0ABV7JG03</accession>
<feature type="chain" id="PRO_5047224286" description="Lipoprotein" evidence="2">
    <location>
        <begin position="19"/>
        <end position="66"/>
    </location>
</feature>
<evidence type="ECO:0000256" key="1">
    <source>
        <dbReference type="SAM" id="MobiDB-lite"/>
    </source>
</evidence>
<organism evidence="3 4">
    <name type="scientific">Parapedobacter deserti</name>
    <dbReference type="NCBI Taxonomy" id="1912957"/>
    <lineage>
        <taxon>Bacteria</taxon>
        <taxon>Pseudomonadati</taxon>
        <taxon>Bacteroidota</taxon>
        <taxon>Sphingobacteriia</taxon>
        <taxon>Sphingobacteriales</taxon>
        <taxon>Sphingobacteriaceae</taxon>
        <taxon>Parapedobacter</taxon>
    </lineage>
</organism>
<evidence type="ECO:0000313" key="3">
    <source>
        <dbReference type="EMBL" id="MFC3197013.1"/>
    </source>
</evidence>
<comment type="caution">
    <text evidence="3">The sequence shown here is derived from an EMBL/GenBank/DDBJ whole genome shotgun (WGS) entry which is preliminary data.</text>
</comment>
<feature type="compositionally biased region" description="Low complexity" evidence="1">
    <location>
        <begin position="46"/>
        <end position="57"/>
    </location>
</feature>
<feature type="signal peptide" evidence="2">
    <location>
        <begin position="1"/>
        <end position="18"/>
    </location>
</feature>
<sequence length="66" mass="7098">MKKVTLSAIALVVVGFLASCDNTGQNNQRNDDTTTFGSPAAPIPPTDTTMNDTLMDDTLGRDRNRL</sequence>
<evidence type="ECO:0000256" key="2">
    <source>
        <dbReference type="SAM" id="SignalP"/>
    </source>
</evidence>
<keyword evidence="4" id="KW-1185">Reference proteome</keyword>
<reference evidence="4" key="1">
    <citation type="journal article" date="2019" name="Int. J. Syst. Evol. Microbiol.">
        <title>The Global Catalogue of Microorganisms (GCM) 10K type strain sequencing project: providing services to taxonomists for standard genome sequencing and annotation.</title>
        <authorList>
            <consortium name="The Broad Institute Genomics Platform"/>
            <consortium name="The Broad Institute Genome Sequencing Center for Infectious Disease"/>
            <person name="Wu L."/>
            <person name="Ma J."/>
        </authorList>
    </citation>
    <scope>NUCLEOTIDE SEQUENCE [LARGE SCALE GENOMIC DNA]</scope>
    <source>
        <strain evidence="4">KCTC 52416</strain>
    </source>
</reference>
<name>A0ABV7JG03_9SPHI</name>
<dbReference type="PROSITE" id="PS51257">
    <property type="entry name" value="PROKAR_LIPOPROTEIN"/>
    <property type="match status" value="1"/>
</dbReference>
<dbReference type="Proteomes" id="UP001595526">
    <property type="component" value="Unassembled WGS sequence"/>
</dbReference>
<evidence type="ECO:0008006" key="5">
    <source>
        <dbReference type="Google" id="ProtNLM"/>
    </source>
</evidence>
<dbReference type="RefSeq" id="WP_379020293.1">
    <property type="nucleotide sequence ID" value="NZ_JBHRTA010000009.1"/>
</dbReference>
<evidence type="ECO:0000313" key="4">
    <source>
        <dbReference type="Proteomes" id="UP001595526"/>
    </source>
</evidence>
<keyword evidence="2" id="KW-0732">Signal</keyword>
<feature type="compositionally biased region" description="Polar residues" evidence="1">
    <location>
        <begin position="21"/>
        <end position="37"/>
    </location>
</feature>